<evidence type="ECO:0000313" key="9">
    <source>
        <dbReference type="Proteomes" id="UP001152798"/>
    </source>
</evidence>
<evidence type="ECO:0000256" key="1">
    <source>
        <dbReference type="ARBA" id="ARBA00022669"/>
    </source>
</evidence>
<evidence type="ECO:0000256" key="3">
    <source>
        <dbReference type="ARBA" id="ARBA00022737"/>
    </source>
</evidence>
<feature type="compositionally biased region" description="Low complexity" evidence="6">
    <location>
        <begin position="295"/>
        <end position="304"/>
    </location>
</feature>
<dbReference type="PROSITE" id="PS50940">
    <property type="entry name" value="CHIT_BIND_II"/>
    <property type="match status" value="1"/>
</dbReference>
<keyword evidence="1" id="KW-0147">Chitin-binding</keyword>
<dbReference type="Proteomes" id="UP001152798">
    <property type="component" value="Chromosome 4"/>
</dbReference>
<dbReference type="Pfam" id="PF01607">
    <property type="entry name" value="CBM_14"/>
    <property type="match status" value="2"/>
</dbReference>
<evidence type="ECO:0000256" key="5">
    <source>
        <dbReference type="ARBA" id="ARBA00023180"/>
    </source>
</evidence>
<dbReference type="SUPFAM" id="SSF57625">
    <property type="entry name" value="Invertebrate chitin-binding proteins"/>
    <property type="match status" value="4"/>
</dbReference>
<proteinExistence type="predicted"/>
<dbReference type="InterPro" id="IPR051940">
    <property type="entry name" value="Chitin_bind-dev_reg"/>
</dbReference>
<gene>
    <name evidence="8" type="ORF">NEZAVI_LOCUS9847</name>
</gene>
<feature type="region of interest" description="Disordered" evidence="6">
    <location>
        <begin position="330"/>
        <end position="349"/>
    </location>
</feature>
<name>A0A9P0MM28_NEZVI</name>
<dbReference type="EMBL" id="OV725080">
    <property type="protein sequence ID" value="CAH1400658.1"/>
    <property type="molecule type" value="Genomic_DNA"/>
</dbReference>
<evidence type="ECO:0000256" key="4">
    <source>
        <dbReference type="ARBA" id="ARBA00023157"/>
    </source>
</evidence>
<keyword evidence="5" id="KW-0325">Glycoprotein</keyword>
<keyword evidence="3" id="KW-0677">Repeat</keyword>
<feature type="compositionally biased region" description="Polar residues" evidence="6">
    <location>
        <begin position="314"/>
        <end position="323"/>
    </location>
</feature>
<dbReference type="GO" id="GO:0005576">
    <property type="term" value="C:extracellular region"/>
    <property type="evidence" value="ECO:0007669"/>
    <property type="project" value="InterPro"/>
</dbReference>
<sequence length="424" mass="47779">MFVPLYPQSYIIYVPYLFLFLPKEKHSWKYQNLIQVCEMAKWIHLAALFFVGAALCCRDEERRKLYGHCRSALCIKGNWYLHQCVPGIMNDIKNTPERKLDCGEGTLYLDHEEPRIYYQCHNGTLFPKRCPDGQEFSYETNTCLETSSKVPDRNSHSRSERSVSELEMKRAGDNVGSMCDEDTTYSDVFDVTAYYKCIGGKLISYICQGDAIFNSEKQRCVSPSSRPKVVANSFITKQARCNHGETRKKEGSCKQFYECVNGTEVIGVCMDCQNYDEHQKKCRYVFDYPCQLPGQPTTSPSEGSSTGGPGLWTSDPSPSDTTEVIDTSTRIASDGGSSPNPTAAGNEVSTTVTTTVKVPSTSSEPESSALPFGDCKHRRALPDCKYYLECHEGELVTRRCGWLQYFDSLSNSCSFMGYKCHETK</sequence>
<feature type="region of interest" description="Disordered" evidence="6">
    <location>
        <begin position="146"/>
        <end position="167"/>
    </location>
</feature>
<feature type="compositionally biased region" description="Basic and acidic residues" evidence="6">
    <location>
        <begin position="150"/>
        <end position="167"/>
    </location>
</feature>
<evidence type="ECO:0000256" key="6">
    <source>
        <dbReference type="SAM" id="MobiDB-lite"/>
    </source>
</evidence>
<feature type="domain" description="Chitin-binding type-2" evidence="7">
    <location>
        <begin position="238"/>
        <end position="292"/>
    </location>
</feature>
<protein>
    <recommendedName>
        <fullName evidence="7">Chitin-binding type-2 domain-containing protein</fullName>
    </recommendedName>
</protein>
<accession>A0A9P0MM28</accession>
<dbReference type="SMART" id="SM00494">
    <property type="entry name" value="ChtBD2"/>
    <property type="match status" value="4"/>
</dbReference>
<dbReference type="GO" id="GO:0008061">
    <property type="term" value="F:chitin binding"/>
    <property type="evidence" value="ECO:0007669"/>
    <property type="project" value="UniProtKB-KW"/>
</dbReference>
<dbReference type="AlphaFoldDB" id="A0A9P0MM28"/>
<dbReference type="OrthoDB" id="6628144at2759"/>
<dbReference type="Gene3D" id="2.170.140.10">
    <property type="entry name" value="Chitin binding domain"/>
    <property type="match status" value="2"/>
</dbReference>
<evidence type="ECO:0000259" key="7">
    <source>
        <dbReference type="PROSITE" id="PS50940"/>
    </source>
</evidence>
<reference evidence="8" key="1">
    <citation type="submission" date="2022-01" db="EMBL/GenBank/DDBJ databases">
        <authorList>
            <person name="King R."/>
        </authorList>
    </citation>
    <scope>NUCLEOTIDE SEQUENCE</scope>
</reference>
<dbReference type="PANTHER" id="PTHR23301:SF106">
    <property type="entry name" value="CHITIN-BINDING TYPE-2 DOMAIN-CONTAINING PROTEIN-RELATED"/>
    <property type="match status" value="1"/>
</dbReference>
<keyword evidence="2" id="KW-0732">Signal</keyword>
<evidence type="ECO:0000313" key="8">
    <source>
        <dbReference type="EMBL" id="CAH1400658.1"/>
    </source>
</evidence>
<organism evidence="8 9">
    <name type="scientific">Nezara viridula</name>
    <name type="common">Southern green stink bug</name>
    <name type="synonym">Cimex viridulus</name>
    <dbReference type="NCBI Taxonomy" id="85310"/>
    <lineage>
        <taxon>Eukaryota</taxon>
        <taxon>Metazoa</taxon>
        <taxon>Ecdysozoa</taxon>
        <taxon>Arthropoda</taxon>
        <taxon>Hexapoda</taxon>
        <taxon>Insecta</taxon>
        <taxon>Pterygota</taxon>
        <taxon>Neoptera</taxon>
        <taxon>Paraneoptera</taxon>
        <taxon>Hemiptera</taxon>
        <taxon>Heteroptera</taxon>
        <taxon>Panheteroptera</taxon>
        <taxon>Pentatomomorpha</taxon>
        <taxon>Pentatomoidea</taxon>
        <taxon>Pentatomidae</taxon>
        <taxon>Pentatominae</taxon>
        <taxon>Nezara</taxon>
    </lineage>
</organism>
<dbReference type="PANTHER" id="PTHR23301">
    <property type="entry name" value="CHITIN BINDING PERITROPHIN-A"/>
    <property type="match status" value="1"/>
</dbReference>
<keyword evidence="4" id="KW-1015">Disulfide bond</keyword>
<keyword evidence="9" id="KW-1185">Reference proteome</keyword>
<evidence type="ECO:0000256" key="2">
    <source>
        <dbReference type="ARBA" id="ARBA00022729"/>
    </source>
</evidence>
<feature type="compositionally biased region" description="Polar residues" evidence="6">
    <location>
        <begin position="330"/>
        <end position="343"/>
    </location>
</feature>
<dbReference type="InterPro" id="IPR036508">
    <property type="entry name" value="Chitin-bd_dom_sf"/>
</dbReference>
<dbReference type="InterPro" id="IPR002557">
    <property type="entry name" value="Chitin-bd_dom"/>
</dbReference>
<feature type="region of interest" description="Disordered" evidence="6">
    <location>
        <begin position="295"/>
        <end position="323"/>
    </location>
</feature>